<evidence type="ECO:0000313" key="3">
    <source>
        <dbReference type="Proteomes" id="UP000019277"/>
    </source>
</evidence>
<keyword evidence="3" id="KW-1185">Reference proteome</keyword>
<proteinExistence type="predicted"/>
<name>W7J202_9PSEU</name>
<evidence type="ECO:0000256" key="1">
    <source>
        <dbReference type="SAM" id="MobiDB-lite"/>
    </source>
</evidence>
<comment type="caution">
    <text evidence="2">The sequence shown here is derived from an EMBL/GenBank/DDBJ whole genome shotgun (WGS) entry which is preliminary data.</text>
</comment>
<protein>
    <submittedName>
        <fullName evidence="2">Uncharacterized protein</fullName>
    </submittedName>
</protein>
<feature type="region of interest" description="Disordered" evidence="1">
    <location>
        <begin position="1"/>
        <end position="25"/>
    </location>
</feature>
<dbReference type="EMBL" id="AYXG01000056">
    <property type="protein sequence ID" value="EWC63077.1"/>
    <property type="molecule type" value="Genomic_DNA"/>
</dbReference>
<sequence>MPQLLPATRRTCERPQSARAGRRCAAVGPGVRASVRLPGPRR</sequence>
<organism evidence="2 3">
    <name type="scientific">Actinokineospora spheciospongiae</name>
    <dbReference type="NCBI Taxonomy" id="909613"/>
    <lineage>
        <taxon>Bacteria</taxon>
        <taxon>Bacillati</taxon>
        <taxon>Actinomycetota</taxon>
        <taxon>Actinomycetes</taxon>
        <taxon>Pseudonocardiales</taxon>
        <taxon>Pseudonocardiaceae</taxon>
        <taxon>Actinokineospora</taxon>
    </lineage>
</organism>
<accession>W7J202</accession>
<gene>
    <name evidence="2" type="ORF">UO65_1571</name>
</gene>
<dbReference type="Proteomes" id="UP000019277">
    <property type="component" value="Unassembled WGS sequence"/>
</dbReference>
<evidence type="ECO:0000313" key="2">
    <source>
        <dbReference type="EMBL" id="EWC63077.1"/>
    </source>
</evidence>
<dbReference type="AlphaFoldDB" id="W7J202"/>
<reference evidence="2 3" key="1">
    <citation type="journal article" date="2014" name="Genome Announc.">
        <title>Draft Genome Sequence of the Antitrypanosomally Active Sponge-Associated Bacterium Actinokineospora sp. Strain EG49.</title>
        <authorList>
            <person name="Harjes J."/>
            <person name="Ryu T."/>
            <person name="Abdelmohsen U.R."/>
            <person name="Moitinho-Silva L."/>
            <person name="Horn H."/>
            <person name="Ravasi T."/>
            <person name="Hentschel U."/>
        </authorList>
    </citation>
    <scope>NUCLEOTIDE SEQUENCE [LARGE SCALE GENOMIC DNA]</scope>
    <source>
        <strain evidence="2 3">EG49</strain>
    </source>
</reference>
<dbReference type="STRING" id="909613.UO65_1571"/>